<evidence type="ECO:0000256" key="2">
    <source>
        <dbReference type="RuleBase" id="RU363019"/>
    </source>
</evidence>
<evidence type="ECO:0000313" key="5">
    <source>
        <dbReference type="Proteomes" id="UP000250275"/>
    </source>
</evidence>
<keyword evidence="5" id="KW-1185">Reference proteome</keyword>
<dbReference type="EC" id="5.2.1.8" evidence="2"/>
<dbReference type="GO" id="GO:0006457">
    <property type="term" value="P:protein folding"/>
    <property type="evidence" value="ECO:0007669"/>
    <property type="project" value="TreeGrafter"/>
</dbReference>
<evidence type="ECO:0000256" key="1">
    <source>
        <dbReference type="ARBA" id="ARBA00008315"/>
    </source>
</evidence>
<sequence length="261" mass="30398">MDKKTYRKYKKRIAQAVAKVDNKAPKFEIPIYYKMCDIINDITRIRQLDRENMELIRRMNIITRLGGNIDCWLPKIKYTSRLENQKIKNGMIMKQNIQLLQKIRSADSNYSAAEFVQNWKKMKKKTQHRKRQNTPFHRIVSGYWCQGGDVTKFNGSGGISIYGESFENENYNLRHAGPGILSMCNENENTSNSKFNLTFRRLETVDKKNVVFGKVISGLSNIYKIEEFGTKTGKPFKTIIISNCGIISRHVERIQKKLSKI</sequence>
<dbReference type="PANTHER" id="PTHR11071:SF561">
    <property type="entry name" value="PEPTIDYL-PROLYL CIS-TRANS ISOMERASE D-RELATED"/>
    <property type="match status" value="1"/>
</dbReference>
<keyword evidence="4" id="KW-0436">Ligase</keyword>
<dbReference type="InterPro" id="IPR029488">
    <property type="entry name" value="Hmw/CFAP97"/>
</dbReference>
<evidence type="ECO:0000259" key="3">
    <source>
        <dbReference type="PROSITE" id="PS50072"/>
    </source>
</evidence>
<reference evidence="4 5" key="1">
    <citation type="submission" date="2015-07" db="EMBL/GenBank/DDBJ databases">
        <title>The genome of Eufriesea mexicana.</title>
        <authorList>
            <person name="Pan H."/>
            <person name="Kapheim K."/>
        </authorList>
    </citation>
    <scope>NUCLEOTIDE SEQUENCE [LARGE SCALE GENOMIC DNA]</scope>
    <source>
        <strain evidence="4">0111107269</strain>
        <tissue evidence="4">Whole body</tissue>
    </source>
</reference>
<dbReference type="Pfam" id="PF00160">
    <property type="entry name" value="Pro_isomerase"/>
    <property type="match status" value="1"/>
</dbReference>
<dbReference type="PANTHER" id="PTHR11071">
    <property type="entry name" value="PEPTIDYL-PROLYL CIS-TRANS ISOMERASE"/>
    <property type="match status" value="1"/>
</dbReference>
<comment type="catalytic activity">
    <reaction evidence="2">
        <text>[protein]-peptidylproline (omega=180) = [protein]-peptidylproline (omega=0)</text>
        <dbReference type="Rhea" id="RHEA:16237"/>
        <dbReference type="Rhea" id="RHEA-COMP:10747"/>
        <dbReference type="Rhea" id="RHEA-COMP:10748"/>
        <dbReference type="ChEBI" id="CHEBI:83833"/>
        <dbReference type="ChEBI" id="CHEBI:83834"/>
        <dbReference type="EC" id="5.2.1.8"/>
    </reaction>
</comment>
<feature type="domain" description="PPIase cyclophilin-type" evidence="3">
    <location>
        <begin position="112"/>
        <end position="246"/>
    </location>
</feature>
<dbReference type="InterPro" id="IPR002130">
    <property type="entry name" value="Cyclophilin-type_PPIase_dom"/>
</dbReference>
<gene>
    <name evidence="4" type="ORF">WN48_09629</name>
</gene>
<dbReference type="InterPro" id="IPR029000">
    <property type="entry name" value="Cyclophilin-like_dom_sf"/>
</dbReference>
<organism evidence="4 5">
    <name type="scientific">Eufriesea mexicana</name>
    <dbReference type="NCBI Taxonomy" id="516756"/>
    <lineage>
        <taxon>Eukaryota</taxon>
        <taxon>Metazoa</taxon>
        <taxon>Ecdysozoa</taxon>
        <taxon>Arthropoda</taxon>
        <taxon>Hexapoda</taxon>
        <taxon>Insecta</taxon>
        <taxon>Pterygota</taxon>
        <taxon>Neoptera</taxon>
        <taxon>Endopterygota</taxon>
        <taxon>Hymenoptera</taxon>
        <taxon>Apocrita</taxon>
        <taxon>Aculeata</taxon>
        <taxon>Apoidea</taxon>
        <taxon>Anthophila</taxon>
        <taxon>Apidae</taxon>
        <taxon>Eufriesea</taxon>
    </lineage>
</organism>
<dbReference type="OrthoDB" id="193499at2759"/>
<dbReference type="SUPFAM" id="SSF50891">
    <property type="entry name" value="Cyclophilin-like"/>
    <property type="match status" value="1"/>
</dbReference>
<dbReference type="GO" id="GO:0016018">
    <property type="term" value="F:cyclosporin A binding"/>
    <property type="evidence" value="ECO:0007669"/>
    <property type="project" value="TreeGrafter"/>
</dbReference>
<evidence type="ECO:0000313" key="4">
    <source>
        <dbReference type="EMBL" id="OAD53662.1"/>
    </source>
</evidence>
<keyword evidence="2" id="KW-0697">Rotamase</keyword>
<comment type="similarity">
    <text evidence="2">Belongs to the cyclophilin-type PPIase family.</text>
</comment>
<dbReference type="Proteomes" id="UP000250275">
    <property type="component" value="Unassembled WGS sequence"/>
</dbReference>
<proteinExistence type="inferred from homology"/>
<dbReference type="AlphaFoldDB" id="A0A310SJS3"/>
<protein>
    <recommendedName>
        <fullName evidence="2">Peptidyl-prolyl cis-trans isomerase</fullName>
        <shortName evidence="2">PPIase</shortName>
        <ecNumber evidence="2">5.2.1.8</ecNumber>
    </recommendedName>
</protein>
<dbReference type="PROSITE" id="PS50072">
    <property type="entry name" value="CSA_PPIASE_2"/>
    <property type="match status" value="1"/>
</dbReference>
<dbReference type="GO" id="GO:0005737">
    <property type="term" value="C:cytoplasm"/>
    <property type="evidence" value="ECO:0007669"/>
    <property type="project" value="TreeGrafter"/>
</dbReference>
<dbReference type="Gene3D" id="2.40.100.10">
    <property type="entry name" value="Cyclophilin-like"/>
    <property type="match status" value="1"/>
</dbReference>
<dbReference type="EMBL" id="KQ766586">
    <property type="protein sequence ID" value="OAD53662.1"/>
    <property type="molecule type" value="Genomic_DNA"/>
</dbReference>
<dbReference type="Pfam" id="PF13879">
    <property type="entry name" value="Hmw_CFAP97"/>
    <property type="match status" value="1"/>
</dbReference>
<dbReference type="GO" id="GO:0003755">
    <property type="term" value="F:peptidyl-prolyl cis-trans isomerase activity"/>
    <property type="evidence" value="ECO:0007669"/>
    <property type="project" value="UniProtKB-UniRule"/>
</dbReference>
<comment type="function">
    <text evidence="2">PPIases accelerate the folding of proteins. It catalyzes the cis-trans isomerization of proline imidic peptide bonds in oligopeptides.</text>
</comment>
<dbReference type="GO" id="GO:0016874">
    <property type="term" value="F:ligase activity"/>
    <property type="evidence" value="ECO:0007669"/>
    <property type="project" value="UniProtKB-KW"/>
</dbReference>
<name>A0A310SJS3_9HYME</name>
<dbReference type="PRINTS" id="PR00153">
    <property type="entry name" value="CSAPPISMRASE"/>
</dbReference>
<accession>A0A310SJS3</accession>
<comment type="similarity">
    <text evidence="1">Belongs to the CFAP97 family.</text>
</comment>
<keyword evidence="2" id="KW-0413">Isomerase</keyword>